<dbReference type="EMBL" id="CP158367">
    <property type="protein sequence ID" value="XBX75005.1"/>
    <property type="molecule type" value="Genomic_DNA"/>
</dbReference>
<protein>
    <recommendedName>
        <fullName evidence="16">Hypoxanthine phosphoribosyltransferase</fullName>
        <ecNumber evidence="16">2.4.2.8</ecNumber>
    </recommendedName>
</protein>
<comment type="catalytic activity">
    <reaction evidence="15">
        <text>IMP + diphosphate = hypoxanthine + 5-phospho-alpha-D-ribose 1-diphosphate</text>
        <dbReference type="Rhea" id="RHEA:17973"/>
        <dbReference type="ChEBI" id="CHEBI:17368"/>
        <dbReference type="ChEBI" id="CHEBI:33019"/>
        <dbReference type="ChEBI" id="CHEBI:58017"/>
        <dbReference type="ChEBI" id="CHEBI:58053"/>
        <dbReference type="EC" id="2.4.2.8"/>
    </reaction>
    <physiologicalReaction direction="right-to-left" evidence="15">
        <dbReference type="Rhea" id="RHEA:17975"/>
    </physiologicalReaction>
</comment>
<evidence type="ECO:0000256" key="10">
    <source>
        <dbReference type="ARBA" id="ARBA00022723"/>
    </source>
</evidence>
<evidence type="ECO:0000256" key="1">
    <source>
        <dbReference type="ARBA" id="ARBA00001946"/>
    </source>
</evidence>
<organism evidence="18">
    <name type="scientific">Proteinivorax tanatarense</name>
    <dbReference type="NCBI Taxonomy" id="1260629"/>
    <lineage>
        <taxon>Bacteria</taxon>
        <taxon>Bacillati</taxon>
        <taxon>Bacillota</taxon>
        <taxon>Clostridia</taxon>
        <taxon>Eubacteriales</taxon>
        <taxon>Proteinivoracaceae</taxon>
        <taxon>Proteinivorax</taxon>
    </lineage>
</organism>
<evidence type="ECO:0000256" key="12">
    <source>
        <dbReference type="ARBA" id="ARBA00022741"/>
    </source>
</evidence>
<keyword evidence="7 16" id="KW-0963">Cytoplasm</keyword>
<dbReference type="GO" id="GO:0052657">
    <property type="term" value="F:guanine phosphoribosyltransferase activity"/>
    <property type="evidence" value="ECO:0007669"/>
    <property type="project" value="UniProtKB-ARBA"/>
</dbReference>
<evidence type="ECO:0000256" key="14">
    <source>
        <dbReference type="ARBA" id="ARBA00048811"/>
    </source>
</evidence>
<dbReference type="GO" id="GO:0005829">
    <property type="term" value="C:cytosol"/>
    <property type="evidence" value="ECO:0007669"/>
    <property type="project" value="TreeGrafter"/>
</dbReference>
<evidence type="ECO:0000256" key="3">
    <source>
        <dbReference type="ARBA" id="ARBA00004496"/>
    </source>
</evidence>
<comment type="function">
    <text evidence="2">Purine salvage pathway enzyme that catalyzes the transfer of the ribosyl-5-phosphate group from 5-phospho-alpha-D-ribose 1-diphosphate (PRPP) to the N9 position of the 6-oxopurines hypoxanthine and guanine to form the corresponding ribonucleotides IMP (inosine 5'-monophosphate) and GMP (guanosine 5'-monophosphate), with the release of PPi.</text>
</comment>
<dbReference type="InterPro" id="IPR005904">
    <property type="entry name" value="Hxn_phspho_trans"/>
</dbReference>
<dbReference type="GO" id="GO:0006178">
    <property type="term" value="P:guanine salvage"/>
    <property type="evidence" value="ECO:0007669"/>
    <property type="project" value="TreeGrafter"/>
</dbReference>
<dbReference type="Pfam" id="PF00156">
    <property type="entry name" value="Pribosyltran"/>
    <property type="match status" value="1"/>
</dbReference>
<reference evidence="18" key="1">
    <citation type="journal article" date="2013" name="Extremophiles">
        <title>Proteinivorax tanatarense gen. nov., sp. nov., an anaerobic, haloalkaliphilic, proteolytic bacterium isolated from a decaying algal bloom, and proposal of Proteinivoraceae fam. nov.</title>
        <authorList>
            <person name="Kevbrin V."/>
            <person name="Boltyanskaya Y."/>
            <person name="Zhilina T."/>
            <person name="Kolganova T."/>
            <person name="Lavrentjeva E."/>
            <person name="Kuznetsov B."/>
        </authorList>
    </citation>
    <scope>NUCLEOTIDE SEQUENCE</scope>
    <source>
        <strain evidence="18">Z-910T</strain>
    </source>
</reference>
<evidence type="ECO:0000256" key="5">
    <source>
        <dbReference type="ARBA" id="ARBA00004676"/>
    </source>
</evidence>
<evidence type="ECO:0000313" key="18">
    <source>
        <dbReference type="EMBL" id="XBX75005.1"/>
    </source>
</evidence>
<accession>A0AAU7VLT5</accession>
<comment type="subcellular location">
    <subcellularLocation>
        <location evidence="3 16">Cytoplasm</location>
    </subcellularLocation>
</comment>
<keyword evidence="11 16" id="KW-0660">Purine salvage</keyword>
<evidence type="ECO:0000256" key="15">
    <source>
        <dbReference type="ARBA" id="ARBA00049402"/>
    </source>
</evidence>
<evidence type="ECO:0000256" key="2">
    <source>
        <dbReference type="ARBA" id="ARBA00002049"/>
    </source>
</evidence>
<keyword evidence="8 16" id="KW-0328">Glycosyltransferase</keyword>
<reference evidence="18" key="2">
    <citation type="submission" date="2024-06" db="EMBL/GenBank/DDBJ databases">
        <authorList>
            <person name="Petrova K.O."/>
            <person name="Toshchakov S.V."/>
            <person name="Boltjanskaja Y.V."/>
            <person name="Kevbrin V."/>
        </authorList>
    </citation>
    <scope>NUCLEOTIDE SEQUENCE</scope>
    <source>
        <strain evidence="18">Z-910T</strain>
    </source>
</reference>
<keyword evidence="12 16" id="KW-0547">Nucleotide-binding</keyword>
<dbReference type="EC" id="2.4.2.8" evidence="16"/>
<evidence type="ECO:0000256" key="11">
    <source>
        <dbReference type="ARBA" id="ARBA00022726"/>
    </source>
</evidence>
<dbReference type="PANTHER" id="PTHR43340">
    <property type="entry name" value="HYPOXANTHINE-GUANINE PHOSPHORIBOSYLTRANSFERASE"/>
    <property type="match status" value="1"/>
</dbReference>
<name>A0AAU7VLT5_9FIRM</name>
<dbReference type="GO" id="GO:0032263">
    <property type="term" value="P:GMP salvage"/>
    <property type="evidence" value="ECO:0007669"/>
    <property type="project" value="TreeGrafter"/>
</dbReference>
<dbReference type="PANTHER" id="PTHR43340:SF1">
    <property type="entry name" value="HYPOXANTHINE PHOSPHORIBOSYLTRANSFERASE"/>
    <property type="match status" value="1"/>
</dbReference>
<evidence type="ECO:0000256" key="9">
    <source>
        <dbReference type="ARBA" id="ARBA00022679"/>
    </source>
</evidence>
<comment type="cofactor">
    <cofactor evidence="1 16">
        <name>Mg(2+)</name>
        <dbReference type="ChEBI" id="CHEBI:18420"/>
    </cofactor>
</comment>
<evidence type="ECO:0000256" key="4">
    <source>
        <dbReference type="ARBA" id="ARBA00004669"/>
    </source>
</evidence>
<keyword evidence="10 16" id="KW-0479">Metal-binding</keyword>
<dbReference type="AlphaFoldDB" id="A0AAU7VLT5"/>
<dbReference type="GO" id="GO:0000287">
    <property type="term" value="F:magnesium ion binding"/>
    <property type="evidence" value="ECO:0007669"/>
    <property type="project" value="TreeGrafter"/>
</dbReference>
<keyword evidence="13 16" id="KW-0460">Magnesium</keyword>
<dbReference type="GO" id="GO:0006166">
    <property type="term" value="P:purine ribonucleoside salvage"/>
    <property type="evidence" value="ECO:0007669"/>
    <property type="project" value="UniProtKB-KW"/>
</dbReference>
<comment type="similarity">
    <text evidence="6 16">Belongs to the purine/pyrimidine phosphoribosyltransferase family.</text>
</comment>
<dbReference type="GO" id="GO:0000166">
    <property type="term" value="F:nucleotide binding"/>
    <property type="evidence" value="ECO:0007669"/>
    <property type="project" value="UniProtKB-KW"/>
</dbReference>
<feature type="domain" description="Phosphoribosyltransferase" evidence="17">
    <location>
        <begin position="14"/>
        <end position="160"/>
    </location>
</feature>
<dbReference type="GO" id="GO:0046100">
    <property type="term" value="P:hypoxanthine metabolic process"/>
    <property type="evidence" value="ECO:0007669"/>
    <property type="project" value="TreeGrafter"/>
</dbReference>
<dbReference type="InterPro" id="IPR050408">
    <property type="entry name" value="HGPRT"/>
</dbReference>
<evidence type="ECO:0000259" key="17">
    <source>
        <dbReference type="Pfam" id="PF00156"/>
    </source>
</evidence>
<dbReference type="GO" id="GO:0032264">
    <property type="term" value="P:IMP salvage"/>
    <property type="evidence" value="ECO:0007669"/>
    <property type="project" value="TreeGrafter"/>
</dbReference>
<sequence>MVEGAIDRVLFSEKDIAEKVEELGKQITKDYKGKDLLLVCVLKGGILFMSDLSKKIDLPLKMDFIAVSSYGDSTVSSGVVKILKDLDTSIEGKDVLIVEDIIDSGLTLKYLLGNLKTRKPASLKVCTLLDKPKRRTVDLTPEYCGFSIENHFVVGYGLDFMQMFRNVPYVFIPKQEYVDKMQSS</sequence>
<keyword evidence="9 16" id="KW-0808">Transferase</keyword>
<dbReference type="FunFam" id="3.40.50.2020:FF:000006">
    <property type="entry name" value="Hypoxanthine phosphoribosyltransferase"/>
    <property type="match status" value="1"/>
</dbReference>
<evidence type="ECO:0000256" key="13">
    <source>
        <dbReference type="ARBA" id="ARBA00022842"/>
    </source>
</evidence>
<dbReference type="CDD" id="cd06223">
    <property type="entry name" value="PRTases_typeI"/>
    <property type="match status" value="1"/>
</dbReference>
<proteinExistence type="inferred from homology"/>
<dbReference type="GO" id="GO:0004422">
    <property type="term" value="F:hypoxanthine phosphoribosyltransferase activity"/>
    <property type="evidence" value="ECO:0007669"/>
    <property type="project" value="InterPro"/>
</dbReference>
<gene>
    <name evidence="18" type="primary">hpt</name>
    <name evidence="18" type="ORF">PRVXT_000098</name>
</gene>
<evidence type="ECO:0000256" key="8">
    <source>
        <dbReference type="ARBA" id="ARBA00022676"/>
    </source>
</evidence>
<dbReference type="SUPFAM" id="SSF53271">
    <property type="entry name" value="PRTase-like"/>
    <property type="match status" value="1"/>
</dbReference>
<evidence type="ECO:0000256" key="16">
    <source>
        <dbReference type="RuleBase" id="RU364099"/>
    </source>
</evidence>
<dbReference type="InterPro" id="IPR029057">
    <property type="entry name" value="PRTase-like"/>
</dbReference>
<dbReference type="RefSeq" id="WP_350343752.1">
    <property type="nucleotide sequence ID" value="NZ_CP158367.1"/>
</dbReference>
<comment type="pathway">
    <text evidence="5">Purine metabolism; GMP biosynthesis via salvage pathway; GMP from guanine: step 1/1.</text>
</comment>
<comment type="catalytic activity">
    <reaction evidence="14">
        <text>GMP + diphosphate = guanine + 5-phospho-alpha-D-ribose 1-diphosphate</text>
        <dbReference type="Rhea" id="RHEA:25424"/>
        <dbReference type="ChEBI" id="CHEBI:16235"/>
        <dbReference type="ChEBI" id="CHEBI:33019"/>
        <dbReference type="ChEBI" id="CHEBI:58017"/>
        <dbReference type="ChEBI" id="CHEBI:58115"/>
        <dbReference type="EC" id="2.4.2.8"/>
    </reaction>
    <physiologicalReaction direction="right-to-left" evidence="14">
        <dbReference type="Rhea" id="RHEA:25426"/>
    </physiologicalReaction>
</comment>
<dbReference type="NCBIfam" id="TIGR01203">
    <property type="entry name" value="HGPRTase"/>
    <property type="match status" value="1"/>
</dbReference>
<dbReference type="InterPro" id="IPR000836">
    <property type="entry name" value="PRTase_dom"/>
</dbReference>
<comment type="pathway">
    <text evidence="4 16">Purine metabolism; IMP biosynthesis via salvage pathway; IMP from hypoxanthine: step 1/1.</text>
</comment>
<evidence type="ECO:0000256" key="6">
    <source>
        <dbReference type="ARBA" id="ARBA00008391"/>
    </source>
</evidence>
<evidence type="ECO:0000256" key="7">
    <source>
        <dbReference type="ARBA" id="ARBA00022490"/>
    </source>
</evidence>
<dbReference type="Gene3D" id="3.40.50.2020">
    <property type="match status" value="1"/>
</dbReference>